<dbReference type="PROSITE" id="PS51257">
    <property type="entry name" value="PROKAR_LIPOPROTEIN"/>
    <property type="match status" value="1"/>
</dbReference>
<name>A0A318D7Q6_9GAMM</name>
<keyword evidence="2" id="KW-1185">Reference proteome</keyword>
<evidence type="ECO:0000313" key="1">
    <source>
        <dbReference type="EMBL" id="PXF63828.1"/>
    </source>
</evidence>
<evidence type="ECO:0000313" key="2">
    <source>
        <dbReference type="Proteomes" id="UP000247689"/>
    </source>
</evidence>
<dbReference type="RefSeq" id="WP_110199252.1">
    <property type="nucleotide sequence ID" value="NZ_QICH01000001.1"/>
</dbReference>
<proteinExistence type="predicted"/>
<evidence type="ECO:0008006" key="3">
    <source>
        <dbReference type="Google" id="ProtNLM"/>
    </source>
</evidence>
<reference evidence="1 2" key="1">
    <citation type="submission" date="2018-05" db="EMBL/GenBank/DDBJ databases">
        <title>Kangiella spongicola genome sequence.</title>
        <authorList>
            <person name="Maclea K.S."/>
            <person name="Goen A.E."/>
            <person name="Kelley C."/>
            <person name="Underriner A."/>
            <person name="Silverwood T."/>
            <person name="Trachtenberg A.M."/>
        </authorList>
    </citation>
    <scope>NUCLEOTIDE SEQUENCE [LARGE SCALE GENOMIC DNA]</scope>
    <source>
        <strain evidence="1 2">ATCC BAA-2076</strain>
    </source>
</reference>
<organism evidence="1 2">
    <name type="scientific">Kangiella spongicola</name>
    <dbReference type="NCBI Taxonomy" id="796379"/>
    <lineage>
        <taxon>Bacteria</taxon>
        <taxon>Pseudomonadati</taxon>
        <taxon>Pseudomonadota</taxon>
        <taxon>Gammaproteobacteria</taxon>
        <taxon>Kangiellales</taxon>
        <taxon>Kangiellaceae</taxon>
        <taxon>Kangiella</taxon>
    </lineage>
</organism>
<gene>
    <name evidence="1" type="ORF">DL796_01405</name>
</gene>
<dbReference type="Proteomes" id="UP000247689">
    <property type="component" value="Unassembled WGS sequence"/>
</dbReference>
<protein>
    <recommendedName>
        <fullName evidence="3">Lipoprotein</fullName>
    </recommendedName>
</protein>
<comment type="caution">
    <text evidence="1">The sequence shown here is derived from an EMBL/GenBank/DDBJ whole genome shotgun (WGS) entry which is preliminary data.</text>
</comment>
<accession>A0A318D7Q6</accession>
<sequence>MGKKISVLLYLVACLLIVSCESGESDGLILGAVDVKKQMPLKLTYQESSTGWKFNIPFHYSLKEKSIGDAPSFIKHKKELKAYSVNSFFEFGSVGSIYVFKSDDANITVGDIFDNGKDASFIFGDNNNYIIEYQDKNIIVYRQEGVGGMLYTLYYDFVESNGLHVVYTSSKADAKHPTIENAVVILETNEDDDLIYPIVDDLRLLKGLISTNNNIESYIFRWSQYKKELPWHALNLYEDAVIKLTKESASLDIGNSKSLEHSKGMPSLTLVAVSNSDTNLRVFNKDLTDKELWHYLKRIDDEAISYYEKRSYEIDTVYKDDTNLLVKFTYTYNPSKHVYFSASKLLLDDKSVIISAQSETEPMARFYLSYFNYIQESIDDSTSQE</sequence>
<dbReference type="AlphaFoldDB" id="A0A318D7Q6"/>
<dbReference type="EMBL" id="QICH01000001">
    <property type="protein sequence ID" value="PXF63828.1"/>
    <property type="molecule type" value="Genomic_DNA"/>
</dbReference>